<organism evidence="3 4">
    <name type="scientific">Adiantum capillus-veneris</name>
    <name type="common">Maidenhair fern</name>
    <dbReference type="NCBI Taxonomy" id="13818"/>
    <lineage>
        <taxon>Eukaryota</taxon>
        <taxon>Viridiplantae</taxon>
        <taxon>Streptophyta</taxon>
        <taxon>Embryophyta</taxon>
        <taxon>Tracheophyta</taxon>
        <taxon>Polypodiopsida</taxon>
        <taxon>Polypodiidae</taxon>
        <taxon>Polypodiales</taxon>
        <taxon>Pteridineae</taxon>
        <taxon>Pteridaceae</taxon>
        <taxon>Vittarioideae</taxon>
        <taxon>Adiantum</taxon>
    </lineage>
</organism>
<sequence>MDSDDDFGDFTFVAAEVKDVPVPFEFPVMNTSNELDVGTSFNSPKAHLSAIAGTTSSTIKPVESNSDDDWGDFVEHSSSEGWDKTLTFDWFTTTPHGAGQNPPSEAFTAANNPSSDWKDGFWIGPSEVQVQHTEQKTDDLGFAELHFSTGTGTSNLKGSGASLHATGVNSNDIAQQATFVADTPVSEQEIEIPGRSVSREINSPIPLSLFGDTELEAENGETQLLDPAPSRFQGHTGKVVGTSSLSSSSKELSNLIANLYAEAQPLSNAQNTNNVPLNELENSMGYQSSAAGASYDLEKSMLTLNLGLEYASETGSSKGDSGIPAGAALQLEEATTSFRLDSLSEADRFSFVEAWASILAVCASELELALDIWKQARVAGVHLALLADLQGKRYFAAIGQIYIVALILAATSNVYKAWLQVATKKGESLCADLERCKAVWLETDLKEGVRLALDGLEGFIPTSVVSWKGIERFSGVALEAYLQAASTSDDSICEICLLPMASFSCTGLHLIEWSGSNYLLPLANLWANCISQELPTTCLST</sequence>
<dbReference type="PANTHER" id="PTHR35701:SF1">
    <property type="entry name" value="OS11G0148400 PROTEIN"/>
    <property type="match status" value="1"/>
</dbReference>
<dbReference type="Pfam" id="PF25999">
    <property type="entry name" value="SYNRG_C"/>
    <property type="match status" value="1"/>
</dbReference>
<protein>
    <recommendedName>
        <fullName evidence="2">Synergin gamma C-terminal domain-containing protein</fullName>
    </recommendedName>
</protein>
<gene>
    <name evidence="3" type="ORF">GOP47_0002884</name>
</gene>
<keyword evidence="1" id="KW-0812">Transmembrane</keyword>
<feature type="transmembrane region" description="Helical" evidence="1">
    <location>
        <begin position="394"/>
        <end position="415"/>
    </location>
</feature>
<evidence type="ECO:0000313" key="3">
    <source>
        <dbReference type="EMBL" id="KAI5083141.1"/>
    </source>
</evidence>
<evidence type="ECO:0000259" key="2">
    <source>
        <dbReference type="Pfam" id="PF25999"/>
    </source>
</evidence>
<evidence type="ECO:0000256" key="1">
    <source>
        <dbReference type="SAM" id="Phobius"/>
    </source>
</evidence>
<comment type="caution">
    <text evidence="3">The sequence shown here is derived from an EMBL/GenBank/DDBJ whole genome shotgun (WGS) entry which is preliminary data.</text>
</comment>
<keyword evidence="1" id="KW-0472">Membrane</keyword>
<evidence type="ECO:0000313" key="4">
    <source>
        <dbReference type="Proteomes" id="UP000886520"/>
    </source>
</evidence>
<dbReference type="OrthoDB" id="765227at2759"/>
<feature type="domain" description="Synergin gamma C-terminal" evidence="2">
    <location>
        <begin position="347"/>
        <end position="536"/>
    </location>
</feature>
<dbReference type="Proteomes" id="UP000886520">
    <property type="component" value="Chromosome 3"/>
</dbReference>
<dbReference type="AlphaFoldDB" id="A0A9D4ZRC0"/>
<reference evidence="3" key="1">
    <citation type="submission" date="2021-01" db="EMBL/GenBank/DDBJ databases">
        <title>Adiantum capillus-veneris genome.</title>
        <authorList>
            <person name="Fang Y."/>
            <person name="Liao Q."/>
        </authorList>
    </citation>
    <scope>NUCLEOTIDE SEQUENCE</scope>
    <source>
        <strain evidence="3">H3</strain>
        <tissue evidence="3">Leaf</tissue>
    </source>
</reference>
<dbReference type="EMBL" id="JABFUD020000002">
    <property type="protein sequence ID" value="KAI5083141.1"/>
    <property type="molecule type" value="Genomic_DNA"/>
</dbReference>
<name>A0A9D4ZRC0_ADICA</name>
<keyword evidence="1" id="KW-1133">Transmembrane helix</keyword>
<accession>A0A9D4ZRC0</accession>
<dbReference type="PANTHER" id="PTHR35701">
    <property type="entry name" value="OS11G0148400 PROTEIN"/>
    <property type="match status" value="1"/>
</dbReference>
<keyword evidence="4" id="KW-1185">Reference proteome</keyword>
<dbReference type="InterPro" id="IPR059024">
    <property type="entry name" value="SYNRG_C"/>
</dbReference>
<proteinExistence type="predicted"/>